<dbReference type="AlphaFoldDB" id="A0A1H8UJI4"/>
<feature type="compositionally biased region" description="Basic and acidic residues" evidence="1">
    <location>
        <begin position="20"/>
        <end position="32"/>
    </location>
</feature>
<protein>
    <submittedName>
        <fullName evidence="3">Type VI secretion system protein VasJ</fullName>
    </submittedName>
</protein>
<feature type="region of interest" description="Disordered" evidence="1">
    <location>
        <begin position="184"/>
        <end position="208"/>
    </location>
</feature>
<proteinExistence type="predicted"/>
<dbReference type="STRING" id="406100.SAMN04488052_10712"/>
<dbReference type="InterPro" id="IPR017739">
    <property type="entry name" value="T6SS-assoc_VCA0119"/>
</dbReference>
<dbReference type="InterPro" id="IPR010657">
    <property type="entry name" value="ImpA_N"/>
</dbReference>
<reference evidence="3 4" key="1">
    <citation type="submission" date="2016-10" db="EMBL/GenBank/DDBJ databases">
        <authorList>
            <person name="de Groot N.N."/>
        </authorList>
    </citation>
    <scope>NUCLEOTIDE SEQUENCE [LARGE SCALE GENOMIC DNA]</scope>
    <source>
        <strain evidence="3 4">CGMCC 1.6291</strain>
    </source>
</reference>
<evidence type="ECO:0000313" key="3">
    <source>
        <dbReference type="EMBL" id="SEP03123.1"/>
    </source>
</evidence>
<dbReference type="Pfam" id="PF06812">
    <property type="entry name" value="ImpA_N"/>
    <property type="match status" value="1"/>
</dbReference>
<feature type="domain" description="ImpA N-terminal" evidence="2">
    <location>
        <begin position="25"/>
        <end position="123"/>
    </location>
</feature>
<organism evidence="3 4">
    <name type="scientific">Aquisalimonas asiatica</name>
    <dbReference type="NCBI Taxonomy" id="406100"/>
    <lineage>
        <taxon>Bacteria</taxon>
        <taxon>Pseudomonadati</taxon>
        <taxon>Pseudomonadota</taxon>
        <taxon>Gammaproteobacteria</taxon>
        <taxon>Chromatiales</taxon>
        <taxon>Ectothiorhodospiraceae</taxon>
        <taxon>Aquisalimonas</taxon>
    </lineage>
</organism>
<name>A0A1H8UJI4_9GAMM</name>
<dbReference type="OrthoDB" id="1522895at2"/>
<evidence type="ECO:0000313" key="4">
    <source>
        <dbReference type="Proteomes" id="UP000199657"/>
    </source>
</evidence>
<dbReference type="Pfam" id="PF16989">
    <property type="entry name" value="T6SS_VasJ"/>
    <property type="match status" value="1"/>
</dbReference>
<dbReference type="PANTHER" id="PTHR37024">
    <property type="entry name" value="TYPE VI SECRETION SYSTEM DUF2094 AND IMPA-RELATED DOMAIN PROTEIN"/>
    <property type="match status" value="1"/>
</dbReference>
<dbReference type="PANTHER" id="PTHR37024:SF5">
    <property type="entry name" value="IMPA N-TERMINAL DOMAIN-CONTAINING PROTEIN"/>
    <property type="match status" value="1"/>
</dbReference>
<dbReference type="RefSeq" id="WP_091644991.1">
    <property type="nucleotide sequence ID" value="NZ_FOEG01000007.1"/>
</dbReference>
<dbReference type="Proteomes" id="UP000199657">
    <property type="component" value="Unassembled WGS sequence"/>
</dbReference>
<accession>A0A1H8UJI4</accession>
<dbReference type="EMBL" id="FOEG01000007">
    <property type="protein sequence ID" value="SEP03123.1"/>
    <property type="molecule type" value="Genomic_DNA"/>
</dbReference>
<keyword evidence="4" id="KW-1185">Reference proteome</keyword>
<gene>
    <name evidence="3" type="ORF">SAMN04488052_10712</name>
</gene>
<evidence type="ECO:0000259" key="2">
    <source>
        <dbReference type="Pfam" id="PF06812"/>
    </source>
</evidence>
<sequence length="491" mass="53991">MTEARDETDTLQARVLAPLPDHDPGAAGDDPKHGVRFAGLKEEVQKLSGNDFERVSELATEVLTQEGKDLRVLGYLCLAELHQRGLAGLRDSLDTVRAAVNQYWESIHPQRLQGRVSALEWLANDRMVAFLDLAGDRDDKDTLEGVQHALDALGEALAERLDAPPSFRPLRDWLEARLATSRAAENRQRAAQKEKQDEAAKPASERDLSRQLRSALDYLRKEGEWRRMVGLARAWKWAGLDTLAAEGGVTQIQSPRPQALDAIRVKLDEGAWDDAFIACENAFLEPGGHLAMGIQAWADQAAVEMGRPDIARAIRAATADLLSRLPDLPQLRFADEQPMVPPDIAKWLAGVRGGDTSDGDEPDLAQRLGHARTAVRTEGLGAAMRLLDAVACRSDRERAALALGRAKVCVDAGRSDLALPLLDELDRDMEQRGIARWDPEFALDVWRTMQLALRHPPKGGAAMGREEIRQRMAALKARVALTDVEAAAGFQ</sequence>
<evidence type="ECO:0000256" key="1">
    <source>
        <dbReference type="SAM" id="MobiDB-lite"/>
    </source>
</evidence>
<feature type="region of interest" description="Disordered" evidence="1">
    <location>
        <begin position="1"/>
        <end position="32"/>
    </location>
</feature>